<reference evidence="2 3" key="1">
    <citation type="submission" date="2016-11" db="EMBL/GenBank/DDBJ databases">
        <authorList>
            <person name="Jaros S."/>
            <person name="Januszkiewicz K."/>
            <person name="Wedrychowicz H."/>
        </authorList>
    </citation>
    <scope>NUCLEOTIDE SEQUENCE [LARGE SCALE GENOMIC DNA]</scope>
    <source>
        <strain evidence="2 3">DSM 10068</strain>
    </source>
</reference>
<keyword evidence="1" id="KW-1133">Transmembrane helix</keyword>
<organism evidence="2 3">
    <name type="scientific">Sporobacter termitidis DSM 10068</name>
    <dbReference type="NCBI Taxonomy" id="1123282"/>
    <lineage>
        <taxon>Bacteria</taxon>
        <taxon>Bacillati</taxon>
        <taxon>Bacillota</taxon>
        <taxon>Clostridia</taxon>
        <taxon>Eubacteriales</taxon>
        <taxon>Oscillospiraceae</taxon>
        <taxon>Sporobacter</taxon>
    </lineage>
</organism>
<feature type="transmembrane region" description="Helical" evidence="1">
    <location>
        <begin position="102"/>
        <end position="121"/>
    </location>
</feature>
<proteinExistence type="predicted"/>
<evidence type="ECO:0000313" key="3">
    <source>
        <dbReference type="Proteomes" id="UP000183995"/>
    </source>
</evidence>
<dbReference type="PIRSF" id="PIRSF024534">
    <property type="entry name" value="ThiW"/>
    <property type="match status" value="1"/>
</dbReference>
<evidence type="ECO:0000313" key="2">
    <source>
        <dbReference type="EMBL" id="SHI03060.1"/>
    </source>
</evidence>
<dbReference type="Gene3D" id="1.10.1760.20">
    <property type="match status" value="1"/>
</dbReference>
<dbReference type="EMBL" id="FQXV01000006">
    <property type="protein sequence ID" value="SHI03060.1"/>
    <property type="molecule type" value="Genomic_DNA"/>
</dbReference>
<dbReference type="Pfam" id="PF09512">
    <property type="entry name" value="ThiW"/>
    <property type="match status" value="1"/>
</dbReference>
<dbReference type="NCBIfam" id="TIGR02359">
    <property type="entry name" value="thiW"/>
    <property type="match status" value="1"/>
</dbReference>
<protein>
    <submittedName>
        <fullName evidence="2">Energy coupling factor transporter S component ThiW</fullName>
    </submittedName>
</protein>
<dbReference type="RefSeq" id="WP_073078438.1">
    <property type="nucleotide sequence ID" value="NZ_FQXV01000006.1"/>
</dbReference>
<dbReference type="OrthoDB" id="5516776at2"/>
<keyword evidence="1" id="KW-0812">Transmembrane</keyword>
<dbReference type="InterPro" id="IPR012652">
    <property type="entry name" value="ThiW"/>
</dbReference>
<gene>
    <name evidence="2" type="ORF">SAMN02745823_02024</name>
</gene>
<sequence>MQMTRKIAISGLLTALGVVTSTFYIPVGAAKCFPVQSMVNIIAGVMLGPVYAVGIAFVTSTLRILLGTGSLLAYPGSMIGALCCALLYKYSHKLLPACLGEVIGTGILGALAAYPIVTLILAKQAALFTYVIPFIISAVGGAAISVLLITLMRRAKVLDRLKAYTR</sequence>
<feature type="transmembrane region" description="Helical" evidence="1">
    <location>
        <begin position="40"/>
        <end position="59"/>
    </location>
</feature>
<dbReference type="STRING" id="1123282.SAMN02745823_02024"/>
<feature type="transmembrane region" description="Helical" evidence="1">
    <location>
        <begin position="71"/>
        <end position="90"/>
    </location>
</feature>
<evidence type="ECO:0000256" key="1">
    <source>
        <dbReference type="SAM" id="Phobius"/>
    </source>
</evidence>
<name>A0A1M5XTC9_9FIRM</name>
<feature type="transmembrane region" description="Helical" evidence="1">
    <location>
        <begin position="128"/>
        <end position="152"/>
    </location>
</feature>
<accession>A0A1M5XTC9</accession>
<keyword evidence="1" id="KW-0472">Membrane</keyword>
<dbReference type="AlphaFoldDB" id="A0A1M5XTC9"/>
<dbReference type="Proteomes" id="UP000183995">
    <property type="component" value="Unassembled WGS sequence"/>
</dbReference>
<keyword evidence="3" id="KW-1185">Reference proteome</keyword>